<gene>
    <name evidence="3" type="ORF">PEVE_00030432</name>
</gene>
<feature type="compositionally biased region" description="Basic and acidic residues" evidence="2">
    <location>
        <begin position="125"/>
        <end position="146"/>
    </location>
</feature>
<evidence type="ECO:0000256" key="1">
    <source>
        <dbReference type="SAM" id="Coils"/>
    </source>
</evidence>
<evidence type="ECO:0000313" key="3">
    <source>
        <dbReference type="EMBL" id="CAH3016540.1"/>
    </source>
</evidence>
<protein>
    <submittedName>
        <fullName evidence="3">Uncharacterized protein</fullName>
    </submittedName>
</protein>
<keyword evidence="1" id="KW-0175">Coiled coil</keyword>
<evidence type="ECO:0000313" key="4">
    <source>
        <dbReference type="Proteomes" id="UP001159427"/>
    </source>
</evidence>
<comment type="caution">
    <text evidence="3">The sequence shown here is derived from an EMBL/GenBank/DDBJ whole genome shotgun (WGS) entry which is preliminary data.</text>
</comment>
<dbReference type="EMBL" id="CALNXI010000043">
    <property type="protein sequence ID" value="CAH3016540.1"/>
    <property type="molecule type" value="Genomic_DNA"/>
</dbReference>
<proteinExistence type="predicted"/>
<name>A0ABN8LHJ4_9CNID</name>
<organism evidence="3 4">
    <name type="scientific">Porites evermanni</name>
    <dbReference type="NCBI Taxonomy" id="104178"/>
    <lineage>
        <taxon>Eukaryota</taxon>
        <taxon>Metazoa</taxon>
        <taxon>Cnidaria</taxon>
        <taxon>Anthozoa</taxon>
        <taxon>Hexacorallia</taxon>
        <taxon>Scleractinia</taxon>
        <taxon>Fungiina</taxon>
        <taxon>Poritidae</taxon>
        <taxon>Porites</taxon>
    </lineage>
</organism>
<feature type="coiled-coil region" evidence="1">
    <location>
        <begin position="12"/>
        <end position="61"/>
    </location>
</feature>
<feature type="region of interest" description="Disordered" evidence="2">
    <location>
        <begin position="225"/>
        <end position="248"/>
    </location>
</feature>
<dbReference type="Proteomes" id="UP001159427">
    <property type="component" value="Unassembled WGS sequence"/>
</dbReference>
<accession>A0ABN8LHJ4</accession>
<sequence>MNSPRMKKIQFLTDSSQRAQRLNNAADRILEQKISHYKREEKQLQKELANLRKTKETLDAGIKLIFPQRGRSNSEPVSPRLSERTRRGSGFSVHETRKLPPIVTCSPISSRKCVISRDDSFVTEKKASFLSPTEREPGPQRAHSTENLEMIKGSKNTSLKGNQVAAEEKEEGSSPNDELMQSAVKGFHKVALGRTLSAGSVSCSPVSSGLCHWSETSSFLSPLSCLPVPPKSPQPRKKRSNSLFSTQSSSKTNAELMAAAHLSGKFKSVGQCALGAAVIKRLNGTFLEVEDIEEDEEDAACYEMLTRRRQTIANIKSPMMSRKAKSCWKQEVSSSKEDFMAGQT</sequence>
<feature type="region of interest" description="Disordered" evidence="2">
    <location>
        <begin position="67"/>
        <end position="92"/>
    </location>
</feature>
<reference evidence="3 4" key="1">
    <citation type="submission" date="2022-05" db="EMBL/GenBank/DDBJ databases">
        <authorList>
            <consortium name="Genoscope - CEA"/>
            <person name="William W."/>
        </authorList>
    </citation>
    <scope>NUCLEOTIDE SEQUENCE [LARGE SCALE GENOMIC DNA]</scope>
</reference>
<keyword evidence="4" id="KW-1185">Reference proteome</keyword>
<feature type="region of interest" description="Disordered" evidence="2">
    <location>
        <begin position="125"/>
        <end position="177"/>
    </location>
</feature>
<evidence type="ECO:0000256" key="2">
    <source>
        <dbReference type="SAM" id="MobiDB-lite"/>
    </source>
</evidence>